<dbReference type="PROSITE" id="PS50198">
    <property type="entry name" value="PPIC_PPIASE_2"/>
    <property type="match status" value="1"/>
</dbReference>
<comment type="caution">
    <text evidence="8">The sequence shown here is derived from an EMBL/GenBank/DDBJ whole genome shotgun (WGS) entry which is preliminary data.</text>
</comment>
<accession>A0ABS5W3S7</accession>
<feature type="chain" id="PRO_5045600053" description="Parvulin-like PPIase" evidence="6">
    <location>
        <begin position="28"/>
        <end position="449"/>
    </location>
</feature>
<dbReference type="PANTHER" id="PTHR47637">
    <property type="entry name" value="CHAPERONE SURA"/>
    <property type="match status" value="1"/>
</dbReference>
<feature type="signal peptide" evidence="6">
    <location>
        <begin position="1"/>
        <end position="27"/>
    </location>
</feature>
<keyword evidence="9" id="KW-1185">Reference proteome</keyword>
<keyword evidence="5" id="KW-0697">Rotamase</keyword>
<evidence type="ECO:0000259" key="7">
    <source>
        <dbReference type="PROSITE" id="PS50198"/>
    </source>
</evidence>
<keyword evidence="5 8" id="KW-0413">Isomerase</keyword>
<evidence type="ECO:0000256" key="2">
    <source>
        <dbReference type="ARBA" id="ARBA00022729"/>
    </source>
</evidence>
<keyword evidence="2 6" id="KW-0732">Signal</keyword>
<evidence type="ECO:0000256" key="3">
    <source>
        <dbReference type="ARBA" id="ARBA00030642"/>
    </source>
</evidence>
<proteinExistence type="predicted"/>
<dbReference type="SUPFAM" id="SSF109998">
    <property type="entry name" value="Triger factor/SurA peptide-binding domain-like"/>
    <property type="match status" value="1"/>
</dbReference>
<dbReference type="InterPro" id="IPR027304">
    <property type="entry name" value="Trigger_fact/SurA_dom_sf"/>
</dbReference>
<evidence type="ECO:0000313" key="9">
    <source>
        <dbReference type="Proteomes" id="UP000811255"/>
    </source>
</evidence>
<sequence>MSKFTKKFGWFAAAAALSAGLYTSATAQQQEEASSSDAFNIPDNIIILNREDSKRKATATVNGSIITGTDVDQRVALIVAANEAQPSAEEIKRLRLQVLRNLIDETLQIQEADAQEIGVSDDEVNSTYNRLASDRFRRSDAEMTRYLSSIGSSPASLKRQIKGELAWDRLLRRNVAPYVNVSEEEVNELFERLQASKGTAEYRIGEIYLSATPATREAVNQNARRIMEQLRAGGSFVAYARQFSEASTAAVGGDLGWIRIEQLQNEQLENVARELQPGQLVGPVEIPGGFSILYLIDKRQVGMADPRDALLSLKQISLDFPAGTTKEDAQARASAFADGVSKIRGCGEAESVAATLGAQVVSNDGIAIRSLPEALQPILLDLSVGQATPPFGTLEDGVRVLLLCGRDDPAGAAGPDTDTLMSQLEDERINRRAQRYLRDLRRDAVIEYN</sequence>
<dbReference type="Proteomes" id="UP000811255">
    <property type="component" value="Unassembled WGS sequence"/>
</dbReference>
<evidence type="ECO:0000256" key="5">
    <source>
        <dbReference type="PROSITE-ProRule" id="PRU00278"/>
    </source>
</evidence>
<evidence type="ECO:0000256" key="4">
    <source>
        <dbReference type="ARBA" id="ARBA00031484"/>
    </source>
</evidence>
<evidence type="ECO:0000256" key="6">
    <source>
        <dbReference type="SAM" id="SignalP"/>
    </source>
</evidence>
<organism evidence="8 9">
    <name type="scientific">Croceibacterium selenioxidans</name>
    <dbReference type="NCBI Taxonomy" id="2838833"/>
    <lineage>
        <taxon>Bacteria</taxon>
        <taxon>Pseudomonadati</taxon>
        <taxon>Pseudomonadota</taxon>
        <taxon>Alphaproteobacteria</taxon>
        <taxon>Sphingomonadales</taxon>
        <taxon>Erythrobacteraceae</taxon>
        <taxon>Croceibacterium</taxon>
    </lineage>
</organism>
<reference evidence="8 9" key="1">
    <citation type="submission" date="2021-05" db="EMBL/GenBank/DDBJ databases">
        <title>Croceibacterium sp. LX-88 genome sequence.</title>
        <authorList>
            <person name="Luo X."/>
        </authorList>
    </citation>
    <scope>NUCLEOTIDE SEQUENCE [LARGE SCALE GENOMIC DNA]</scope>
    <source>
        <strain evidence="8 9">LX-88</strain>
    </source>
</reference>
<name>A0ABS5W3S7_9SPHN</name>
<dbReference type="GO" id="GO:0003755">
    <property type="term" value="F:peptidyl-prolyl cis-trans isomerase activity"/>
    <property type="evidence" value="ECO:0007669"/>
    <property type="project" value="UniProtKB-EC"/>
</dbReference>
<dbReference type="RefSeq" id="WP_214535727.1">
    <property type="nucleotide sequence ID" value="NZ_JAHFVK010000001.1"/>
</dbReference>
<dbReference type="Pfam" id="PF00639">
    <property type="entry name" value="Rotamase"/>
    <property type="match status" value="1"/>
</dbReference>
<dbReference type="SUPFAM" id="SSF54534">
    <property type="entry name" value="FKBP-like"/>
    <property type="match status" value="2"/>
</dbReference>
<dbReference type="Gene3D" id="1.10.4030.10">
    <property type="entry name" value="Porin chaperone SurA, peptide-binding domain"/>
    <property type="match status" value="1"/>
</dbReference>
<dbReference type="InterPro" id="IPR000297">
    <property type="entry name" value="PPIase_PpiC"/>
</dbReference>
<dbReference type="InterPro" id="IPR046357">
    <property type="entry name" value="PPIase_dom_sf"/>
</dbReference>
<evidence type="ECO:0000313" key="8">
    <source>
        <dbReference type="EMBL" id="MBT2134411.1"/>
    </source>
</evidence>
<dbReference type="PANTHER" id="PTHR47637:SF1">
    <property type="entry name" value="CHAPERONE SURA"/>
    <property type="match status" value="1"/>
</dbReference>
<dbReference type="InterPro" id="IPR050280">
    <property type="entry name" value="OMP_Chaperone_SurA"/>
</dbReference>
<dbReference type="EMBL" id="JAHFVK010000001">
    <property type="protein sequence ID" value="MBT2134411.1"/>
    <property type="molecule type" value="Genomic_DNA"/>
</dbReference>
<feature type="domain" description="PpiC" evidence="7">
    <location>
        <begin position="199"/>
        <end position="297"/>
    </location>
</feature>
<protein>
    <recommendedName>
        <fullName evidence="1">Parvulin-like PPIase</fullName>
    </recommendedName>
    <alternativeName>
        <fullName evidence="3">Peptidyl-prolyl cis-trans isomerase plp</fullName>
    </alternativeName>
    <alternativeName>
        <fullName evidence="4">Rotamase plp</fullName>
    </alternativeName>
</protein>
<gene>
    <name evidence="8" type="ORF">KK137_08710</name>
</gene>
<dbReference type="Gene3D" id="3.10.50.40">
    <property type="match status" value="1"/>
</dbReference>
<evidence type="ECO:0000256" key="1">
    <source>
        <dbReference type="ARBA" id="ARBA00018370"/>
    </source>
</evidence>
<dbReference type="Pfam" id="PF13624">
    <property type="entry name" value="SurA_N_3"/>
    <property type="match status" value="1"/>
</dbReference>